<keyword evidence="7 12" id="KW-0378">Hydrolase</keyword>
<evidence type="ECO:0000256" key="12">
    <source>
        <dbReference type="RuleBase" id="RU361188"/>
    </source>
</evidence>
<evidence type="ECO:0000313" key="15">
    <source>
        <dbReference type="EMBL" id="KAA0193479.1"/>
    </source>
</evidence>
<dbReference type="GO" id="GO:0005102">
    <property type="term" value="F:signaling receptor binding"/>
    <property type="evidence" value="ECO:0007669"/>
    <property type="project" value="UniProtKB-ARBA"/>
</dbReference>
<comment type="caution">
    <text evidence="15">The sequence shown here is derived from an EMBL/GenBank/DDBJ whole genome shotgun (WGS) entry which is preliminary data.</text>
</comment>
<dbReference type="InterPro" id="IPR033453">
    <property type="entry name" value="Glyco_hydro_30_TIM-barrel"/>
</dbReference>
<feature type="domain" description="Glycosyl hydrolase family 30 beta sandwich" evidence="14">
    <location>
        <begin position="423"/>
        <end position="472"/>
    </location>
</feature>
<protein>
    <recommendedName>
        <fullName evidence="5 12">Glucosylceramidase</fullName>
        <ecNumber evidence="5 12">3.2.1.45</ecNumber>
    </recommendedName>
</protein>
<reference evidence="15" key="1">
    <citation type="submission" date="2014-08" db="EMBL/GenBank/DDBJ databases">
        <authorList>
            <person name="Murali S."/>
            <person name="Richards S."/>
            <person name="Bandaranaike D."/>
            <person name="Bellair M."/>
            <person name="Blankenburg K."/>
            <person name="Chao H."/>
            <person name="Dinh H."/>
            <person name="Doddapaneni H."/>
            <person name="Dugan-Rocha S."/>
            <person name="Elkadiri S."/>
            <person name="Gnanaolivu R."/>
            <person name="Hughes D."/>
            <person name="Lee S."/>
            <person name="Li M."/>
            <person name="Ming W."/>
            <person name="Munidasa M."/>
            <person name="Muniz J."/>
            <person name="Nguyen L."/>
            <person name="Osuji N."/>
            <person name="Pu L.-L."/>
            <person name="Puazo M."/>
            <person name="Skinner E."/>
            <person name="Qu C."/>
            <person name="Quiroz J."/>
            <person name="Raj R."/>
            <person name="Weissenberger G."/>
            <person name="Xin Y."/>
            <person name="Zou X."/>
            <person name="Han Y."/>
            <person name="Worley K."/>
            <person name="Muzny D."/>
            <person name="Gibbs R."/>
        </authorList>
    </citation>
    <scope>NUCLEOTIDE SEQUENCE</scope>
    <source>
        <strain evidence="15">HAZT.00-mixed</strain>
        <tissue evidence="15">Whole organism</tissue>
    </source>
</reference>
<dbReference type="SUPFAM" id="SSF51445">
    <property type="entry name" value="(Trans)glycosidases"/>
    <property type="match status" value="2"/>
</dbReference>
<gene>
    <name evidence="15" type="ORF">HAZT_HAZT009483</name>
</gene>
<dbReference type="PRINTS" id="PR00843">
    <property type="entry name" value="GLHYDRLASE30"/>
</dbReference>
<dbReference type="GO" id="GO:0006680">
    <property type="term" value="P:glucosylceramide catabolic process"/>
    <property type="evidence" value="ECO:0007669"/>
    <property type="project" value="TreeGrafter"/>
</dbReference>
<keyword evidence="12" id="KW-0326">Glycosidase</keyword>
<keyword evidence="9 12" id="KW-0443">Lipid metabolism</keyword>
<dbReference type="FunFam" id="3.20.20.80:FF:000030">
    <property type="entry name" value="Lysosomal acid glucosylceramidase"/>
    <property type="match status" value="2"/>
</dbReference>
<dbReference type="GO" id="GO:0030163">
    <property type="term" value="P:protein catabolic process"/>
    <property type="evidence" value="ECO:0007669"/>
    <property type="project" value="UniProtKB-ARBA"/>
</dbReference>
<reference evidence="15" key="3">
    <citation type="submission" date="2019-06" db="EMBL/GenBank/DDBJ databases">
        <authorList>
            <person name="Poynton C."/>
            <person name="Hasenbein S."/>
            <person name="Benoit J.B."/>
            <person name="Sepulveda M.S."/>
            <person name="Poelchau M.F."/>
            <person name="Murali S.C."/>
            <person name="Chen S."/>
            <person name="Glastad K.M."/>
            <person name="Werren J.H."/>
            <person name="Vineis J.H."/>
            <person name="Bowen J.L."/>
            <person name="Friedrich M."/>
            <person name="Jones J."/>
            <person name="Robertson H.M."/>
            <person name="Feyereisen R."/>
            <person name="Mechler-Hickson A."/>
            <person name="Mathers N."/>
            <person name="Lee C.E."/>
            <person name="Colbourne J.K."/>
            <person name="Biales A."/>
            <person name="Johnston J.S."/>
            <person name="Wellborn G.A."/>
            <person name="Rosendale A.J."/>
            <person name="Cridge A.G."/>
            <person name="Munoz-Torres M.C."/>
            <person name="Bain P.A."/>
            <person name="Manny A.R."/>
            <person name="Major K.M."/>
            <person name="Lambert F.N."/>
            <person name="Vulpe C.D."/>
            <person name="Tuck P."/>
            <person name="Blalock B.J."/>
            <person name="Lin Y.-Y."/>
            <person name="Smith M.E."/>
            <person name="Ochoa-Acuna H."/>
            <person name="Chen M.-J.M."/>
            <person name="Childers C.P."/>
            <person name="Qu J."/>
            <person name="Dugan S."/>
            <person name="Lee S.L."/>
            <person name="Chao H."/>
            <person name="Dinh H."/>
            <person name="Han Y."/>
            <person name="Doddapaneni H."/>
            <person name="Worley K.C."/>
            <person name="Muzny D.M."/>
            <person name="Gibbs R.A."/>
            <person name="Richards S."/>
        </authorList>
    </citation>
    <scope>NUCLEOTIDE SEQUENCE</scope>
    <source>
        <strain evidence="15">HAZT.00-mixed</strain>
        <tissue evidence="15">Whole organism</tissue>
    </source>
</reference>
<dbReference type="Gene3D" id="3.20.20.80">
    <property type="entry name" value="Glycosidases"/>
    <property type="match status" value="2"/>
</dbReference>
<evidence type="ECO:0000256" key="8">
    <source>
        <dbReference type="ARBA" id="ARBA00022919"/>
    </source>
</evidence>
<dbReference type="InterPro" id="IPR033452">
    <property type="entry name" value="GH30_C"/>
</dbReference>
<evidence type="ECO:0000256" key="1">
    <source>
        <dbReference type="ARBA" id="ARBA00001013"/>
    </source>
</evidence>
<evidence type="ECO:0000256" key="10">
    <source>
        <dbReference type="ARBA" id="ARBA00050474"/>
    </source>
</evidence>
<dbReference type="GO" id="GO:0016241">
    <property type="term" value="P:regulation of macroautophagy"/>
    <property type="evidence" value="ECO:0007669"/>
    <property type="project" value="UniProtKB-ARBA"/>
</dbReference>
<comment type="pathway">
    <text evidence="3">Sphingolipid metabolism.</text>
</comment>
<evidence type="ECO:0000256" key="6">
    <source>
        <dbReference type="ARBA" id="ARBA00022729"/>
    </source>
</evidence>
<dbReference type="GO" id="GO:0016758">
    <property type="term" value="F:hexosyltransferase activity"/>
    <property type="evidence" value="ECO:0007669"/>
    <property type="project" value="UniProtKB-ARBA"/>
</dbReference>
<dbReference type="EMBL" id="JQDR03010952">
    <property type="protein sequence ID" value="KAA0193479.1"/>
    <property type="molecule type" value="Genomic_DNA"/>
</dbReference>
<comment type="catalytic activity">
    <reaction evidence="10">
        <text>a beta-D-glucosylceramide + H2O = an N-acyl-sphingoid base + D-glucose</text>
        <dbReference type="Rhea" id="RHEA:81447"/>
        <dbReference type="ChEBI" id="CHEBI:4167"/>
        <dbReference type="ChEBI" id="CHEBI:15377"/>
        <dbReference type="ChEBI" id="CHEBI:83264"/>
        <dbReference type="ChEBI" id="CHEBI:83273"/>
    </reaction>
    <physiologicalReaction direction="left-to-right" evidence="10">
        <dbReference type="Rhea" id="RHEA:81448"/>
    </physiologicalReaction>
</comment>
<dbReference type="Pfam" id="PF02055">
    <property type="entry name" value="Glyco_hydro_30"/>
    <property type="match status" value="2"/>
</dbReference>
<dbReference type="InterPro" id="IPR017853">
    <property type="entry name" value="GH"/>
</dbReference>
<dbReference type="OrthoDB" id="2160638at2759"/>
<dbReference type="GO" id="GO:0005774">
    <property type="term" value="C:vacuolar membrane"/>
    <property type="evidence" value="ECO:0007669"/>
    <property type="project" value="UniProtKB-ARBA"/>
</dbReference>
<evidence type="ECO:0000256" key="4">
    <source>
        <dbReference type="ARBA" id="ARBA00005382"/>
    </source>
</evidence>
<evidence type="ECO:0000256" key="7">
    <source>
        <dbReference type="ARBA" id="ARBA00022801"/>
    </source>
</evidence>
<feature type="domain" description="Glycosyl hydrolase family 30 TIM-barrel" evidence="13">
    <location>
        <begin position="74"/>
        <end position="419"/>
    </location>
</feature>
<reference evidence="15" key="2">
    <citation type="journal article" date="2018" name="Environ. Sci. Technol.">
        <title>The Toxicogenome of Hyalella azteca: A Model for Sediment Ecotoxicology and Evolutionary Toxicology.</title>
        <authorList>
            <person name="Poynton H.C."/>
            <person name="Hasenbein S."/>
            <person name="Benoit J.B."/>
            <person name="Sepulveda M.S."/>
            <person name="Poelchau M.F."/>
            <person name="Hughes D.S.T."/>
            <person name="Murali S.C."/>
            <person name="Chen S."/>
            <person name="Glastad K.M."/>
            <person name="Goodisman M.A.D."/>
            <person name="Werren J.H."/>
            <person name="Vineis J.H."/>
            <person name="Bowen J.L."/>
            <person name="Friedrich M."/>
            <person name="Jones J."/>
            <person name="Robertson H.M."/>
            <person name="Feyereisen R."/>
            <person name="Mechler-Hickson A."/>
            <person name="Mathers N."/>
            <person name="Lee C.E."/>
            <person name="Colbourne J.K."/>
            <person name="Biales A."/>
            <person name="Johnston J.S."/>
            <person name="Wellborn G.A."/>
            <person name="Rosendale A.J."/>
            <person name="Cridge A.G."/>
            <person name="Munoz-Torres M.C."/>
            <person name="Bain P.A."/>
            <person name="Manny A.R."/>
            <person name="Major K.M."/>
            <person name="Lambert F.N."/>
            <person name="Vulpe C.D."/>
            <person name="Tuck P."/>
            <person name="Blalock B.J."/>
            <person name="Lin Y.Y."/>
            <person name="Smith M.E."/>
            <person name="Ochoa-Acuna H."/>
            <person name="Chen M.M."/>
            <person name="Childers C.P."/>
            <person name="Qu J."/>
            <person name="Dugan S."/>
            <person name="Lee S.L."/>
            <person name="Chao H."/>
            <person name="Dinh H."/>
            <person name="Han Y."/>
            <person name="Doddapaneni H."/>
            <person name="Worley K.C."/>
            <person name="Muzny D.M."/>
            <person name="Gibbs R.A."/>
            <person name="Richards S."/>
        </authorList>
    </citation>
    <scope>NUCLEOTIDE SEQUENCE</scope>
    <source>
        <strain evidence="15">HAZT.00-mixed</strain>
        <tissue evidence="15">Whole organism</tissue>
    </source>
</reference>
<feature type="domain" description="Glycosyl hydrolase family 30 TIM-barrel" evidence="13">
    <location>
        <begin position="584"/>
        <end position="922"/>
    </location>
</feature>
<dbReference type="GO" id="GO:0010605">
    <property type="term" value="P:negative regulation of macromolecule metabolic process"/>
    <property type="evidence" value="ECO:0007669"/>
    <property type="project" value="UniProtKB-ARBA"/>
</dbReference>
<evidence type="ECO:0000256" key="5">
    <source>
        <dbReference type="ARBA" id="ARBA00012658"/>
    </source>
</evidence>
<dbReference type="Pfam" id="PF17189">
    <property type="entry name" value="Glyco_hydro_30C"/>
    <property type="match status" value="2"/>
</dbReference>
<dbReference type="SUPFAM" id="SSF51011">
    <property type="entry name" value="Glycosyl hydrolase domain"/>
    <property type="match status" value="2"/>
</dbReference>
<evidence type="ECO:0000259" key="13">
    <source>
        <dbReference type="Pfam" id="PF02055"/>
    </source>
</evidence>
<feature type="domain" description="Glycosyl hydrolase family 30 beta sandwich" evidence="14">
    <location>
        <begin position="926"/>
        <end position="985"/>
    </location>
</feature>
<evidence type="ECO:0000259" key="14">
    <source>
        <dbReference type="Pfam" id="PF17189"/>
    </source>
</evidence>
<comment type="pathway">
    <text evidence="2">Lipid metabolism; sphingolipid metabolism.</text>
</comment>
<dbReference type="GO" id="GO:0005764">
    <property type="term" value="C:lysosome"/>
    <property type="evidence" value="ECO:0007669"/>
    <property type="project" value="UniProtKB-ARBA"/>
</dbReference>
<keyword evidence="6" id="KW-0732">Signal</keyword>
<dbReference type="GO" id="GO:0042391">
    <property type="term" value="P:regulation of membrane potential"/>
    <property type="evidence" value="ECO:0007669"/>
    <property type="project" value="UniProtKB-ARBA"/>
</dbReference>
<evidence type="ECO:0000256" key="11">
    <source>
        <dbReference type="ARBA" id="ARBA00051345"/>
    </source>
</evidence>
<dbReference type="GO" id="GO:0032006">
    <property type="term" value="P:regulation of TOR signaling"/>
    <property type="evidence" value="ECO:0007669"/>
    <property type="project" value="UniProtKB-ARBA"/>
</dbReference>
<proteinExistence type="inferred from homology"/>
<dbReference type="GO" id="GO:0004348">
    <property type="term" value="F:glucosylceramidase activity"/>
    <property type="evidence" value="ECO:0007669"/>
    <property type="project" value="UniProtKB-EC"/>
</dbReference>
<evidence type="ECO:0000256" key="3">
    <source>
        <dbReference type="ARBA" id="ARBA00004991"/>
    </source>
</evidence>
<organism evidence="15">
    <name type="scientific">Hyalella azteca</name>
    <name type="common">Amphipod</name>
    <dbReference type="NCBI Taxonomy" id="294128"/>
    <lineage>
        <taxon>Eukaryota</taxon>
        <taxon>Metazoa</taxon>
        <taxon>Ecdysozoa</taxon>
        <taxon>Arthropoda</taxon>
        <taxon>Crustacea</taxon>
        <taxon>Multicrustacea</taxon>
        <taxon>Malacostraca</taxon>
        <taxon>Eumalacostraca</taxon>
        <taxon>Peracarida</taxon>
        <taxon>Amphipoda</taxon>
        <taxon>Senticaudata</taxon>
        <taxon>Talitrida</taxon>
        <taxon>Talitroidea</taxon>
        <taxon>Hyalellidae</taxon>
        <taxon>Hyalella</taxon>
    </lineage>
</organism>
<evidence type="ECO:0000256" key="9">
    <source>
        <dbReference type="ARBA" id="ARBA00023098"/>
    </source>
</evidence>
<dbReference type="GO" id="GO:0006066">
    <property type="term" value="P:alcohol metabolic process"/>
    <property type="evidence" value="ECO:0007669"/>
    <property type="project" value="UniProtKB-ARBA"/>
</dbReference>
<dbReference type="GO" id="GO:0008202">
    <property type="term" value="P:steroid metabolic process"/>
    <property type="evidence" value="ECO:0007669"/>
    <property type="project" value="UniProtKB-ARBA"/>
</dbReference>
<keyword evidence="8 12" id="KW-0746">Sphingolipid metabolism</keyword>
<dbReference type="PANTHER" id="PTHR11069">
    <property type="entry name" value="GLUCOSYLCERAMIDASE"/>
    <property type="match status" value="1"/>
</dbReference>
<comment type="similarity">
    <text evidence="4 12">Belongs to the glycosyl hydrolase 30 family.</text>
</comment>
<dbReference type="AlphaFoldDB" id="A0A6A0H0Q5"/>
<comment type="catalytic activity">
    <reaction evidence="1">
        <text>a beta-D-glucosyl-(1&lt;-&gt;1')-N-acylsphing-4-enine + H2O = an N-acylsphing-4-enine + D-glucose</text>
        <dbReference type="Rhea" id="RHEA:13269"/>
        <dbReference type="ChEBI" id="CHEBI:4167"/>
        <dbReference type="ChEBI" id="CHEBI:15377"/>
        <dbReference type="ChEBI" id="CHEBI:22801"/>
        <dbReference type="ChEBI" id="CHEBI:52639"/>
        <dbReference type="EC" id="3.2.1.45"/>
    </reaction>
    <physiologicalReaction direction="left-to-right" evidence="1">
        <dbReference type="Rhea" id="RHEA:13270"/>
    </physiologicalReaction>
</comment>
<dbReference type="GO" id="GO:0007040">
    <property type="term" value="P:lysosome organization"/>
    <property type="evidence" value="ECO:0007669"/>
    <property type="project" value="UniProtKB-ARBA"/>
</dbReference>
<dbReference type="GO" id="GO:0006914">
    <property type="term" value="P:autophagy"/>
    <property type="evidence" value="ECO:0007669"/>
    <property type="project" value="UniProtKB-ARBA"/>
</dbReference>
<dbReference type="GO" id="GO:0051246">
    <property type="term" value="P:regulation of protein metabolic process"/>
    <property type="evidence" value="ECO:0007669"/>
    <property type="project" value="UniProtKB-ARBA"/>
</dbReference>
<dbReference type="PANTHER" id="PTHR11069:SF23">
    <property type="entry name" value="LYSOSOMAL ACID GLUCOSYLCERAMIDASE"/>
    <property type="match status" value="1"/>
</dbReference>
<accession>A0A6A0H0Q5</accession>
<evidence type="ECO:0000256" key="2">
    <source>
        <dbReference type="ARBA" id="ARBA00004760"/>
    </source>
</evidence>
<comment type="catalytic activity">
    <reaction evidence="11">
        <text>an N-acyl-1-beta-D-glucosyl-15-methylhexadecasphing-4-enine + H2O = an N-acyl-15-methylhexadecasphing-4-enine + D-glucose</text>
        <dbReference type="Rhea" id="RHEA:34755"/>
        <dbReference type="ChEBI" id="CHEBI:4167"/>
        <dbReference type="ChEBI" id="CHEBI:15377"/>
        <dbReference type="ChEBI" id="CHEBI:70815"/>
        <dbReference type="ChEBI" id="CHEBI:70846"/>
    </reaction>
    <physiologicalReaction direction="left-to-right" evidence="11">
        <dbReference type="Rhea" id="RHEA:34756"/>
    </physiologicalReaction>
</comment>
<dbReference type="EC" id="3.2.1.45" evidence="5 12"/>
<name>A0A6A0H0Q5_HYAAZ</name>
<dbReference type="Proteomes" id="UP000711488">
    <property type="component" value="Unassembled WGS sequence"/>
</dbReference>
<dbReference type="InterPro" id="IPR001139">
    <property type="entry name" value="Glyco_hydro_30"/>
</dbReference>
<sequence>MMKPLLQLLASQCARRDYDHDSFVCVCNATYCDEAGVVTVPAAGTYAVYTSTRDALHAGGVEITVDTTNQYQTIIGFGSSFSDSAALNLNTLSDAARDNVLRSYFAAEGAEFTVSRVTIGGSDFSTRPYSLDDVEGDIALEFWSLAPEDIDAKIPNILRAMEISSSEIFILGSPWSPPAWMKSTGEVTGLGYLLPAMRQPYANFMVKWIDAYEAAGVPVWGFTPQNEPLTDETVWTINACKWLPEDMRDYIRDFLGPTLEAAGYADKKLMVFDFNRDKLPDYVMPLLSDPECSKYIAGVAAHWYVDDFIGPEVLLATRDLDPTKFLLHTEASTGLGVRQENPDSVYLGDWLRAEQYLYDILENLNYYSTGWVDWNMALDLNGGPCWPGGALDSQVIVNATADEFYKQPMHYALAHVSKFFTRDSVRVDTAVSGTLKAAAVSRPDGSVAIVVLSTSDAVESVSLSIDGSRFINTDLPTSNSLSTAGMVTIMKSLLLLVASLTLLDFAHGQCARRDYDHDSFVCVCNATYCDEAGVVTVPPAGTYTVYTSTRDALRLEPTSGNIEATQGPGGILITVDTTTQYQTIVGFGSSFSDAAALNLNTLSVATRDNALRSYFAPEGSEFSVCRVTIGGSDFSTRPYTLDDVEGDVDLEFWALAPEDTNDKIPNILRAMELSSSEIYIFGSPWSPPAWMKSTGEITGLGVLLPENWQPYANYMAKWIEAYEAAGIPVWGLTPQNEPLDTELEWTINACKWLPEDMRDYIRDFLGPTLEAAGYSDKNINLIELNFVNVQILSDPECSKYISGVAVHWYEDDHYSPDVLLQTRDLDPTNFLLLTEASTGVRELNPDSVYLGDWLRGERYLFDILENLNNYVAGWVDWNMALDEAGGPCYTGGALDSQIIVNATADEFYKEPLHYAVAHVSKFFTRGSTRVDTVVSDSLKAAAVTRPDGSVAVVVLSMSDAVESVSISIDGSRFINTNLPVRSFSSFILPPA</sequence>